<evidence type="ECO:0000313" key="3">
    <source>
        <dbReference type="Proteomes" id="UP000728185"/>
    </source>
</evidence>
<accession>A0A8E0S1Z7</accession>
<dbReference type="AlphaFoldDB" id="A0A8E0S1Z7"/>
<feature type="compositionally biased region" description="Basic and acidic residues" evidence="1">
    <location>
        <begin position="93"/>
        <end position="106"/>
    </location>
</feature>
<comment type="caution">
    <text evidence="2">The sequence shown here is derived from an EMBL/GenBank/DDBJ whole genome shotgun (WGS) entry which is preliminary data.</text>
</comment>
<feature type="region of interest" description="Disordered" evidence="1">
    <location>
        <begin position="34"/>
        <end position="58"/>
    </location>
</feature>
<dbReference type="OrthoDB" id="10267305at2759"/>
<protein>
    <submittedName>
        <fullName evidence="2">Putative pre-mRNA-splicing factor cwc-21</fullName>
    </submittedName>
</protein>
<organism evidence="2 3">
    <name type="scientific">Fasciolopsis buskii</name>
    <dbReference type="NCBI Taxonomy" id="27845"/>
    <lineage>
        <taxon>Eukaryota</taxon>
        <taxon>Metazoa</taxon>
        <taxon>Spiralia</taxon>
        <taxon>Lophotrochozoa</taxon>
        <taxon>Platyhelminthes</taxon>
        <taxon>Trematoda</taxon>
        <taxon>Digenea</taxon>
        <taxon>Plagiorchiida</taxon>
        <taxon>Echinostomata</taxon>
        <taxon>Echinostomatoidea</taxon>
        <taxon>Fasciolidae</taxon>
        <taxon>Fasciolopsis</taxon>
    </lineage>
</organism>
<dbReference type="EMBL" id="LUCM01001157">
    <property type="protein sequence ID" value="KAA0199386.1"/>
    <property type="molecule type" value="Genomic_DNA"/>
</dbReference>
<sequence>MKGKEKWSYTEEEIKKKVSALRTELLEKLKTEEAKRNIPLPDPNDVAQSEHGRLVPKGTHETAAVTIIKNTVFKEALGIGADFQDGNSMEQVNQRRKEEEESKRLLEQQNQLSMVGYS</sequence>
<dbReference type="Proteomes" id="UP000728185">
    <property type="component" value="Unassembled WGS sequence"/>
</dbReference>
<keyword evidence="3" id="KW-1185">Reference proteome</keyword>
<evidence type="ECO:0000313" key="2">
    <source>
        <dbReference type="EMBL" id="KAA0199386.1"/>
    </source>
</evidence>
<evidence type="ECO:0000256" key="1">
    <source>
        <dbReference type="SAM" id="MobiDB-lite"/>
    </source>
</evidence>
<feature type="region of interest" description="Disordered" evidence="1">
    <location>
        <begin position="84"/>
        <end position="118"/>
    </location>
</feature>
<proteinExistence type="predicted"/>
<reference evidence="2" key="1">
    <citation type="submission" date="2019-05" db="EMBL/GenBank/DDBJ databases">
        <title>Annotation for the trematode Fasciolopsis buski.</title>
        <authorList>
            <person name="Choi Y.-J."/>
        </authorList>
    </citation>
    <scope>NUCLEOTIDE SEQUENCE</scope>
    <source>
        <strain evidence="2">HT</strain>
        <tissue evidence="2">Whole worm</tissue>
    </source>
</reference>
<name>A0A8E0S1Z7_9TREM</name>
<gene>
    <name evidence="2" type="ORF">FBUS_03561</name>
</gene>